<sequence length="93" mass="10797">MSSPLEEIPGVGPRIAAVMEALGIQAVSDLAGADPEELYRRECLMKGFQEDRCALYVWRAAVYYAEHPRPEAEKLKWWYWKNRPYPPEEGEKR</sequence>
<protein>
    <recommendedName>
        <fullName evidence="3">Pathogenicity locus</fullName>
    </recommendedName>
</protein>
<organism evidence="1 2">
    <name type="scientific">Pusillibacter faecalis</name>
    <dbReference type="NCBI Taxonomy" id="2714358"/>
    <lineage>
        <taxon>Bacteria</taxon>
        <taxon>Bacillati</taxon>
        <taxon>Bacillota</taxon>
        <taxon>Clostridia</taxon>
        <taxon>Eubacteriales</taxon>
        <taxon>Oscillospiraceae</taxon>
        <taxon>Pusillibacter</taxon>
    </lineage>
</organism>
<gene>
    <name evidence="1" type="primary">cdd1</name>
    <name evidence="1" type="ORF">MM59RIKEN_10380</name>
</gene>
<name>A0A810Q5Z5_9FIRM</name>
<dbReference type="RefSeq" id="WP_187028100.1">
    <property type="nucleotide sequence ID" value="NZ_AP023420.1"/>
</dbReference>
<dbReference type="EMBL" id="AP023420">
    <property type="protein sequence ID" value="BCK83719.1"/>
    <property type="molecule type" value="Genomic_DNA"/>
</dbReference>
<dbReference type="Gene3D" id="1.10.150.20">
    <property type="entry name" value="5' to 3' exonuclease, C-terminal subdomain"/>
    <property type="match status" value="1"/>
</dbReference>
<evidence type="ECO:0008006" key="3">
    <source>
        <dbReference type="Google" id="ProtNLM"/>
    </source>
</evidence>
<dbReference type="Pfam" id="PF11731">
    <property type="entry name" value="Cdd1"/>
    <property type="match status" value="1"/>
</dbReference>
<dbReference type="AlphaFoldDB" id="A0A810Q5Z5"/>
<dbReference type="Proteomes" id="UP000679848">
    <property type="component" value="Chromosome"/>
</dbReference>
<proteinExistence type="predicted"/>
<accession>A0A810Q5Z5</accession>
<keyword evidence="2" id="KW-1185">Reference proteome</keyword>
<dbReference type="KEGG" id="pfaa:MM59RIKEN_10380"/>
<evidence type="ECO:0000313" key="1">
    <source>
        <dbReference type="EMBL" id="BCK83719.1"/>
    </source>
</evidence>
<reference evidence="1" key="1">
    <citation type="submission" date="2020-09" db="EMBL/GenBank/DDBJ databases">
        <title>New species isolated from human feces.</title>
        <authorList>
            <person name="Kitahara M."/>
            <person name="Shigeno Y."/>
            <person name="Shime M."/>
            <person name="Matsumoto Y."/>
            <person name="Nakamura S."/>
            <person name="Motooka D."/>
            <person name="Fukuoka S."/>
            <person name="Nishikawa H."/>
            <person name="Benno Y."/>
        </authorList>
    </citation>
    <scope>NUCLEOTIDE SEQUENCE</scope>
    <source>
        <strain evidence="1">MM59</strain>
    </source>
</reference>
<dbReference type="InterPro" id="IPR021725">
    <property type="entry name" value="Cdd1"/>
</dbReference>
<evidence type="ECO:0000313" key="2">
    <source>
        <dbReference type="Proteomes" id="UP000679848"/>
    </source>
</evidence>